<dbReference type="PATRIC" id="fig|1299321.3.peg.2779"/>
<protein>
    <submittedName>
        <fullName evidence="1">Uncharacterized protein</fullName>
    </submittedName>
</protein>
<dbReference type="Proteomes" id="UP000023351">
    <property type="component" value="Unassembled WGS sequence"/>
</dbReference>
<comment type="caution">
    <text evidence="1">The sequence shown here is derived from an EMBL/GenBank/DDBJ whole genome shotgun (WGS) entry which is preliminary data.</text>
</comment>
<evidence type="ECO:0000313" key="1">
    <source>
        <dbReference type="EMBL" id="EUA70471.1"/>
    </source>
</evidence>
<evidence type="ECO:0000313" key="2">
    <source>
        <dbReference type="Proteomes" id="UP000023351"/>
    </source>
</evidence>
<dbReference type="AlphaFoldDB" id="X8DQZ4"/>
<gene>
    <name evidence="1" type="ORF">I540_2867</name>
</gene>
<accession>X8DQZ4</accession>
<organism evidence="1 2">
    <name type="scientific">Mycobacteroides abscessus subsp. bolletii 1513</name>
    <dbReference type="NCBI Taxonomy" id="1299321"/>
    <lineage>
        <taxon>Bacteria</taxon>
        <taxon>Bacillati</taxon>
        <taxon>Actinomycetota</taxon>
        <taxon>Actinomycetes</taxon>
        <taxon>Mycobacteriales</taxon>
        <taxon>Mycobacteriaceae</taxon>
        <taxon>Mycobacteroides</taxon>
        <taxon>Mycobacteroides abscessus</taxon>
    </lineage>
</organism>
<proteinExistence type="predicted"/>
<sequence>MATSGLVEMFRSVAACVAAVFVIGTPFAVIPHGSAAPPGLLVMSPAQPADARRAIEAMASALVRALTV</sequence>
<reference evidence="1 2" key="1">
    <citation type="submission" date="2013-12" db="EMBL/GenBank/DDBJ databases">
        <authorList>
            <person name="Zelazny A."/>
            <person name="Olivier K."/>
            <person name="Holland S."/>
            <person name="Lenaerts A."/>
            <person name="Ordway D."/>
            <person name="DeGroote M.A."/>
            <person name="Parker T."/>
            <person name="Sizemore C."/>
            <person name="Tallon L.J."/>
            <person name="Sadzewicz L.K."/>
            <person name="Sengamalay N."/>
            <person name="Fraser C.M."/>
            <person name="Hine E."/>
            <person name="Shefchek K.A."/>
            <person name="Das S.P."/>
            <person name="Tettelin H."/>
        </authorList>
    </citation>
    <scope>NUCLEOTIDE SEQUENCE [LARGE SCALE GENOMIC DNA]</scope>
    <source>
        <strain evidence="1 2">1513</strain>
    </source>
</reference>
<name>X8DQZ4_9MYCO</name>
<dbReference type="EMBL" id="JAOJ01000002">
    <property type="protein sequence ID" value="EUA70471.1"/>
    <property type="molecule type" value="Genomic_DNA"/>
</dbReference>